<proteinExistence type="predicted"/>
<name>A0A5B7HAP8_PORTR</name>
<reference evidence="2 3" key="1">
    <citation type="submission" date="2019-05" db="EMBL/GenBank/DDBJ databases">
        <title>Another draft genome of Portunus trituberculatus and its Hox gene families provides insights of decapod evolution.</title>
        <authorList>
            <person name="Jeong J.-H."/>
            <person name="Song I."/>
            <person name="Kim S."/>
            <person name="Choi T."/>
            <person name="Kim D."/>
            <person name="Ryu S."/>
            <person name="Kim W."/>
        </authorList>
    </citation>
    <scope>NUCLEOTIDE SEQUENCE [LARGE SCALE GENOMIC DNA]</scope>
    <source>
        <tissue evidence="2">Muscle</tissue>
    </source>
</reference>
<protein>
    <submittedName>
        <fullName evidence="2">Uncharacterized protein</fullName>
    </submittedName>
</protein>
<dbReference type="EMBL" id="VSRR010025479">
    <property type="protein sequence ID" value="MPC66899.1"/>
    <property type="molecule type" value="Genomic_DNA"/>
</dbReference>
<dbReference type="AlphaFoldDB" id="A0A5B7HAP8"/>
<comment type="caution">
    <text evidence="2">The sequence shown here is derived from an EMBL/GenBank/DDBJ whole genome shotgun (WGS) entry which is preliminary data.</text>
</comment>
<feature type="region of interest" description="Disordered" evidence="1">
    <location>
        <begin position="63"/>
        <end position="83"/>
    </location>
</feature>
<dbReference type="Proteomes" id="UP000324222">
    <property type="component" value="Unassembled WGS sequence"/>
</dbReference>
<gene>
    <name evidence="2" type="ORF">E2C01_061054</name>
</gene>
<evidence type="ECO:0000313" key="2">
    <source>
        <dbReference type="EMBL" id="MPC66899.1"/>
    </source>
</evidence>
<keyword evidence="3" id="KW-1185">Reference proteome</keyword>
<sequence>MDIDTEMRVTCGVGTVEAEASAMVERRRWLISKDGGRGDMWSADTARWISDVAGDNSGLVARDTRGRWSKKGALSQEGDQGGR</sequence>
<evidence type="ECO:0000313" key="3">
    <source>
        <dbReference type="Proteomes" id="UP000324222"/>
    </source>
</evidence>
<organism evidence="2 3">
    <name type="scientific">Portunus trituberculatus</name>
    <name type="common">Swimming crab</name>
    <name type="synonym">Neptunus trituberculatus</name>
    <dbReference type="NCBI Taxonomy" id="210409"/>
    <lineage>
        <taxon>Eukaryota</taxon>
        <taxon>Metazoa</taxon>
        <taxon>Ecdysozoa</taxon>
        <taxon>Arthropoda</taxon>
        <taxon>Crustacea</taxon>
        <taxon>Multicrustacea</taxon>
        <taxon>Malacostraca</taxon>
        <taxon>Eumalacostraca</taxon>
        <taxon>Eucarida</taxon>
        <taxon>Decapoda</taxon>
        <taxon>Pleocyemata</taxon>
        <taxon>Brachyura</taxon>
        <taxon>Eubrachyura</taxon>
        <taxon>Portunoidea</taxon>
        <taxon>Portunidae</taxon>
        <taxon>Portuninae</taxon>
        <taxon>Portunus</taxon>
    </lineage>
</organism>
<accession>A0A5B7HAP8</accession>
<evidence type="ECO:0000256" key="1">
    <source>
        <dbReference type="SAM" id="MobiDB-lite"/>
    </source>
</evidence>